<keyword evidence="2" id="KW-0238">DNA-binding</keyword>
<comment type="caution">
    <text evidence="2">The sequence shown here is derived from an EMBL/GenBank/DDBJ whole genome shotgun (WGS) entry which is preliminary data.</text>
</comment>
<evidence type="ECO:0000313" key="3">
    <source>
        <dbReference type="Proteomes" id="UP000019277"/>
    </source>
</evidence>
<evidence type="ECO:0000313" key="2">
    <source>
        <dbReference type="EMBL" id="EWC58397.1"/>
    </source>
</evidence>
<accession>W7INR9</accession>
<dbReference type="GO" id="GO:0003677">
    <property type="term" value="F:DNA binding"/>
    <property type="evidence" value="ECO:0007669"/>
    <property type="project" value="UniProtKB-KW"/>
</dbReference>
<evidence type="ECO:0000259" key="1">
    <source>
        <dbReference type="Pfam" id="PF19054"/>
    </source>
</evidence>
<dbReference type="AlphaFoldDB" id="W7INR9"/>
<dbReference type="EMBL" id="AYXG01000241">
    <property type="protein sequence ID" value="EWC58397.1"/>
    <property type="molecule type" value="Genomic_DNA"/>
</dbReference>
<name>W7INR9_9PSEU</name>
<dbReference type="Proteomes" id="UP000019277">
    <property type="component" value="Unassembled WGS sequence"/>
</dbReference>
<proteinExistence type="predicted"/>
<keyword evidence="3" id="KW-1185">Reference proteome</keyword>
<protein>
    <submittedName>
        <fullName evidence="2">Putative DNA-binding protein</fullName>
    </submittedName>
</protein>
<reference evidence="2 3" key="1">
    <citation type="journal article" date="2014" name="Genome Announc.">
        <title>Draft Genome Sequence of the Antitrypanosomally Active Sponge-Associated Bacterium Actinokineospora sp. Strain EG49.</title>
        <authorList>
            <person name="Harjes J."/>
            <person name="Ryu T."/>
            <person name="Abdelmohsen U.R."/>
            <person name="Moitinho-Silva L."/>
            <person name="Horn H."/>
            <person name="Ravasi T."/>
            <person name="Hentschel U."/>
        </authorList>
    </citation>
    <scope>NUCLEOTIDE SEQUENCE [LARGE SCALE GENOMIC DNA]</scope>
    <source>
        <strain evidence="2 3">EG49</strain>
    </source>
</reference>
<sequence>MRSLVFHEASATASHSYEPQMIPGLLQTERYAHAMIGAEGGHTPEEVNFHVGARIQRQRALHRGDAQFVFFIHEHALHLMIGDAAVMHEQLLSLVFATASQRVVVRVIPASAGERSVFGGAFRVFSFAESRPLAYLDGYITGLFIEDLAQVQRYWKLFPRLDAVALDPGQSRDVLAKLASRYDHPGDRHGRHHLAQEQL</sequence>
<dbReference type="PATRIC" id="fig|909613.9.peg.6286"/>
<gene>
    <name evidence="2" type="ORF">UO65_6289</name>
</gene>
<dbReference type="STRING" id="909613.UO65_6289"/>
<dbReference type="Pfam" id="PF19054">
    <property type="entry name" value="DUF5753"/>
    <property type="match status" value="1"/>
</dbReference>
<dbReference type="InterPro" id="IPR043917">
    <property type="entry name" value="DUF5753"/>
</dbReference>
<organism evidence="2 3">
    <name type="scientific">Actinokineospora spheciospongiae</name>
    <dbReference type="NCBI Taxonomy" id="909613"/>
    <lineage>
        <taxon>Bacteria</taxon>
        <taxon>Bacillati</taxon>
        <taxon>Actinomycetota</taxon>
        <taxon>Actinomycetes</taxon>
        <taxon>Pseudonocardiales</taxon>
        <taxon>Pseudonocardiaceae</taxon>
        <taxon>Actinokineospora</taxon>
    </lineage>
</organism>
<dbReference type="eggNOG" id="COG1396">
    <property type="taxonomic scope" value="Bacteria"/>
</dbReference>
<feature type="domain" description="DUF5753" evidence="1">
    <location>
        <begin position="2"/>
        <end position="176"/>
    </location>
</feature>